<keyword evidence="2 5" id="KW-0812">Transmembrane</keyword>
<dbReference type="PANTHER" id="PTHR35814:SF1">
    <property type="entry name" value="GLUTATHIONE S-TRANSFERASE-RELATED"/>
    <property type="match status" value="1"/>
</dbReference>
<feature type="transmembrane region" description="Helical" evidence="5">
    <location>
        <begin position="6"/>
        <end position="25"/>
    </location>
</feature>
<evidence type="ECO:0000256" key="3">
    <source>
        <dbReference type="ARBA" id="ARBA00022989"/>
    </source>
</evidence>
<organism evidence="6 7">
    <name type="scientific">Sphingomonas glacialis</name>
    <dbReference type="NCBI Taxonomy" id="658225"/>
    <lineage>
        <taxon>Bacteria</taxon>
        <taxon>Pseudomonadati</taxon>
        <taxon>Pseudomonadota</taxon>
        <taxon>Alphaproteobacteria</taxon>
        <taxon>Sphingomonadales</taxon>
        <taxon>Sphingomonadaceae</taxon>
        <taxon>Sphingomonas</taxon>
    </lineage>
</organism>
<keyword evidence="4 5" id="KW-0472">Membrane</keyword>
<dbReference type="Pfam" id="PF01124">
    <property type="entry name" value="MAPEG"/>
    <property type="match status" value="1"/>
</dbReference>
<keyword evidence="3 5" id="KW-1133">Transmembrane helix</keyword>
<evidence type="ECO:0000313" key="6">
    <source>
        <dbReference type="EMBL" id="GHH25186.1"/>
    </source>
</evidence>
<dbReference type="PANTHER" id="PTHR35814">
    <property type="match status" value="1"/>
</dbReference>
<dbReference type="InterPro" id="IPR023352">
    <property type="entry name" value="MAPEG-like_dom_sf"/>
</dbReference>
<evidence type="ECO:0000313" key="7">
    <source>
        <dbReference type="Proteomes" id="UP000652430"/>
    </source>
</evidence>
<evidence type="ECO:0000256" key="4">
    <source>
        <dbReference type="ARBA" id="ARBA00023136"/>
    </source>
</evidence>
<evidence type="ECO:0000256" key="5">
    <source>
        <dbReference type="SAM" id="Phobius"/>
    </source>
</evidence>
<dbReference type="SUPFAM" id="SSF161084">
    <property type="entry name" value="MAPEG domain-like"/>
    <property type="match status" value="1"/>
</dbReference>
<protein>
    <recommendedName>
        <fullName evidence="8">MAPEG family protein</fullName>
    </recommendedName>
</protein>
<dbReference type="Proteomes" id="UP000652430">
    <property type="component" value="Unassembled WGS sequence"/>
</dbReference>
<comment type="caution">
    <text evidence="6">The sequence shown here is derived from an EMBL/GenBank/DDBJ whole genome shotgun (WGS) entry which is preliminary data.</text>
</comment>
<accession>A0ABQ3LT96</accession>
<evidence type="ECO:0008006" key="8">
    <source>
        <dbReference type="Google" id="ProtNLM"/>
    </source>
</evidence>
<evidence type="ECO:0000256" key="1">
    <source>
        <dbReference type="ARBA" id="ARBA00004370"/>
    </source>
</evidence>
<dbReference type="Gene3D" id="1.20.120.550">
    <property type="entry name" value="Membrane associated eicosanoid/glutathione metabolism-like domain"/>
    <property type="match status" value="1"/>
</dbReference>
<name>A0ABQ3LT96_9SPHN</name>
<dbReference type="InterPro" id="IPR001129">
    <property type="entry name" value="Membr-assoc_MAPEG"/>
</dbReference>
<evidence type="ECO:0000256" key="2">
    <source>
        <dbReference type="ARBA" id="ARBA00022692"/>
    </source>
</evidence>
<comment type="subcellular location">
    <subcellularLocation>
        <location evidence="1">Membrane</location>
    </subcellularLocation>
</comment>
<sequence length="133" mass="14024">MTGMTLPVTLAAAASLGTINLWLGLRIFRMRLRDNVLIGDGGEDVLAGRMRAHANLVEYAPFVLALMALIELARGSSLTLGVTGAMFVVARIAHPIGMDLRRSNVPRAGSAILTWLALAFLVGWAALIATGVA</sequence>
<keyword evidence="7" id="KW-1185">Reference proteome</keyword>
<proteinExistence type="predicted"/>
<reference evidence="7" key="1">
    <citation type="journal article" date="2019" name="Int. J. Syst. Evol. Microbiol.">
        <title>The Global Catalogue of Microorganisms (GCM) 10K type strain sequencing project: providing services to taxonomists for standard genome sequencing and annotation.</title>
        <authorList>
            <consortium name="The Broad Institute Genomics Platform"/>
            <consortium name="The Broad Institute Genome Sequencing Center for Infectious Disease"/>
            <person name="Wu L."/>
            <person name="Ma J."/>
        </authorList>
    </citation>
    <scope>NUCLEOTIDE SEQUENCE [LARGE SCALE GENOMIC DNA]</scope>
    <source>
        <strain evidence="7">CGMCC 1.8957</strain>
    </source>
</reference>
<gene>
    <name evidence="6" type="ORF">GCM10008023_38190</name>
</gene>
<feature type="transmembrane region" description="Helical" evidence="5">
    <location>
        <begin position="112"/>
        <end position="132"/>
    </location>
</feature>
<dbReference type="EMBL" id="BNAQ01000009">
    <property type="protein sequence ID" value="GHH25186.1"/>
    <property type="molecule type" value="Genomic_DNA"/>
</dbReference>